<name>A0A9X1QPK6_9SPHN</name>
<evidence type="ECO:0000259" key="1">
    <source>
        <dbReference type="PROSITE" id="PS51819"/>
    </source>
</evidence>
<organism evidence="2 3">
    <name type="scientific">Sphingomonas cremea</name>
    <dbReference type="NCBI Taxonomy" id="2904799"/>
    <lineage>
        <taxon>Bacteria</taxon>
        <taxon>Pseudomonadati</taxon>
        <taxon>Pseudomonadota</taxon>
        <taxon>Alphaproteobacteria</taxon>
        <taxon>Sphingomonadales</taxon>
        <taxon>Sphingomonadaceae</taxon>
        <taxon>Sphingomonas</taxon>
    </lineage>
</organism>
<evidence type="ECO:0000313" key="2">
    <source>
        <dbReference type="EMBL" id="MCF2515852.1"/>
    </source>
</evidence>
<dbReference type="Pfam" id="PF00903">
    <property type="entry name" value="Glyoxalase"/>
    <property type="match status" value="1"/>
</dbReference>
<dbReference type="Gene3D" id="3.10.180.10">
    <property type="entry name" value="2,3-Dihydroxybiphenyl 1,2-Dioxygenase, domain 1"/>
    <property type="match status" value="1"/>
</dbReference>
<dbReference type="SUPFAM" id="SSF54593">
    <property type="entry name" value="Glyoxalase/Bleomycin resistance protein/Dihydroxybiphenyl dioxygenase"/>
    <property type="match status" value="1"/>
</dbReference>
<dbReference type="RefSeq" id="WP_235068558.1">
    <property type="nucleotide sequence ID" value="NZ_JAKFGM010000003.1"/>
</dbReference>
<dbReference type="PANTHER" id="PTHR35006">
    <property type="entry name" value="GLYOXALASE FAMILY PROTEIN (AFU_ORTHOLOGUE AFUA_5G14830)"/>
    <property type="match status" value="1"/>
</dbReference>
<dbReference type="PROSITE" id="PS51819">
    <property type="entry name" value="VOC"/>
    <property type="match status" value="1"/>
</dbReference>
<dbReference type="Proteomes" id="UP001139410">
    <property type="component" value="Unassembled WGS sequence"/>
</dbReference>
<reference evidence="2" key="1">
    <citation type="submission" date="2022-01" db="EMBL/GenBank/DDBJ databases">
        <authorList>
            <person name="Jo J.-H."/>
            <person name="Im W.-T."/>
        </authorList>
    </citation>
    <scope>NUCLEOTIDE SEQUENCE</scope>
    <source>
        <strain evidence="2">G124</strain>
    </source>
</reference>
<gene>
    <name evidence="2" type="ORF">LVY65_12375</name>
</gene>
<sequence length="134" mass="14125">MIGYVTLGSDNLPRARAFYDELLGSTVGAKRMMEFGDDLGGFTMWGTGFDKPGLAVTNPYNKGPASPGNGNMTALAMDSRDKVDALYAKALELGGTDEGAPGLRGDEGPQAFYGAYFRDLDGNKLAAFCIGPAR</sequence>
<accession>A0A9X1QPK6</accession>
<dbReference type="InterPro" id="IPR037523">
    <property type="entry name" value="VOC_core"/>
</dbReference>
<protein>
    <submittedName>
        <fullName evidence="2">VOC family protein</fullName>
    </submittedName>
</protein>
<dbReference type="CDD" id="cd07262">
    <property type="entry name" value="VOC_like"/>
    <property type="match status" value="1"/>
</dbReference>
<dbReference type="InterPro" id="IPR029068">
    <property type="entry name" value="Glyas_Bleomycin-R_OHBP_Dase"/>
</dbReference>
<comment type="caution">
    <text evidence="2">The sequence shown here is derived from an EMBL/GenBank/DDBJ whole genome shotgun (WGS) entry which is preliminary data.</text>
</comment>
<dbReference type="AlphaFoldDB" id="A0A9X1QPK6"/>
<evidence type="ECO:0000313" key="3">
    <source>
        <dbReference type="Proteomes" id="UP001139410"/>
    </source>
</evidence>
<dbReference type="EMBL" id="JAKFGM010000003">
    <property type="protein sequence ID" value="MCF2515852.1"/>
    <property type="molecule type" value="Genomic_DNA"/>
</dbReference>
<feature type="domain" description="VOC" evidence="1">
    <location>
        <begin position="1"/>
        <end position="130"/>
    </location>
</feature>
<dbReference type="PANTHER" id="PTHR35006:SF1">
    <property type="entry name" value="BLL2941 PROTEIN"/>
    <property type="match status" value="1"/>
</dbReference>
<dbReference type="InterPro" id="IPR004360">
    <property type="entry name" value="Glyas_Fos-R_dOase_dom"/>
</dbReference>
<proteinExistence type="predicted"/>
<keyword evidence="3" id="KW-1185">Reference proteome</keyword>